<feature type="compositionally biased region" description="Low complexity" evidence="1">
    <location>
        <begin position="211"/>
        <end position="241"/>
    </location>
</feature>
<reference evidence="3 4" key="1">
    <citation type="submission" date="2018-06" db="EMBL/GenBank/DDBJ databases">
        <title>A transcriptomic atlas of mushroom development highlights an independent origin of complex multicellularity.</title>
        <authorList>
            <consortium name="DOE Joint Genome Institute"/>
            <person name="Krizsan K."/>
            <person name="Almasi E."/>
            <person name="Merenyi Z."/>
            <person name="Sahu N."/>
            <person name="Viragh M."/>
            <person name="Koszo T."/>
            <person name="Mondo S."/>
            <person name="Kiss B."/>
            <person name="Balint B."/>
            <person name="Kues U."/>
            <person name="Barry K."/>
            <person name="Hegedus J.C."/>
            <person name="Henrissat B."/>
            <person name="Johnson J."/>
            <person name="Lipzen A."/>
            <person name="Ohm R."/>
            <person name="Nagy I."/>
            <person name="Pangilinan J."/>
            <person name="Yan J."/>
            <person name="Xiong Y."/>
            <person name="Grigoriev I.V."/>
            <person name="Hibbett D.S."/>
            <person name="Nagy L.G."/>
        </authorList>
    </citation>
    <scope>NUCLEOTIDE SEQUENCE [LARGE SCALE GENOMIC DNA]</scope>
    <source>
        <strain evidence="3 4">SZMC22713</strain>
    </source>
</reference>
<gene>
    <name evidence="3" type="ORF">BD410DRAFT_827202</name>
</gene>
<protein>
    <recommendedName>
        <fullName evidence="5">Glycopeptide</fullName>
    </recommendedName>
</protein>
<accession>A0A4Y7Q9A7</accession>
<sequence>MSSLFIPVILLARVIAVNAEEHIIRFKNDCGSGTPTLVRGGQILPLSNNGGYQDFTSTNPFESAIAYLQTSDQKCLLNGENCVLVEMNMNNPSCPGCGSSVDLSLITPHKYQDSTAFSFWGGDGTCDGLGAVCSDPNCSTAFHQSNDNQVQRYCNSNNVNLLITFCGPQTTGYTPAVANSLSSLSNQAGQPSHAVVSLTPPSTPEPQGGQTSSTSTTATTVATPPSEEHTTTATTHSSASPVAAGTPKGKTCKVKARGRHGRVH</sequence>
<feature type="region of interest" description="Disordered" evidence="1">
    <location>
        <begin position="184"/>
        <end position="264"/>
    </location>
</feature>
<proteinExistence type="predicted"/>
<keyword evidence="2" id="KW-0732">Signal</keyword>
<evidence type="ECO:0008006" key="5">
    <source>
        <dbReference type="Google" id="ProtNLM"/>
    </source>
</evidence>
<organism evidence="3 4">
    <name type="scientific">Rickenella mellea</name>
    <dbReference type="NCBI Taxonomy" id="50990"/>
    <lineage>
        <taxon>Eukaryota</taxon>
        <taxon>Fungi</taxon>
        <taxon>Dikarya</taxon>
        <taxon>Basidiomycota</taxon>
        <taxon>Agaricomycotina</taxon>
        <taxon>Agaricomycetes</taxon>
        <taxon>Hymenochaetales</taxon>
        <taxon>Rickenellaceae</taxon>
        <taxon>Rickenella</taxon>
    </lineage>
</organism>
<evidence type="ECO:0000256" key="2">
    <source>
        <dbReference type="SAM" id="SignalP"/>
    </source>
</evidence>
<dbReference type="Proteomes" id="UP000294933">
    <property type="component" value="Unassembled WGS sequence"/>
</dbReference>
<name>A0A4Y7Q9A7_9AGAM</name>
<dbReference type="AlphaFoldDB" id="A0A4Y7Q9A7"/>
<evidence type="ECO:0000256" key="1">
    <source>
        <dbReference type="SAM" id="MobiDB-lite"/>
    </source>
</evidence>
<dbReference type="VEuPathDB" id="FungiDB:BD410DRAFT_827202"/>
<feature type="signal peptide" evidence="2">
    <location>
        <begin position="1"/>
        <end position="19"/>
    </location>
</feature>
<evidence type="ECO:0000313" key="3">
    <source>
        <dbReference type="EMBL" id="TDL24174.1"/>
    </source>
</evidence>
<dbReference type="EMBL" id="ML170167">
    <property type="protein sequence ID" value="TDL24174.1"/>
    <property type="molecule type" value="Genomic_DNA"/>
</dbReference>
<keyword evidence="4" id="KW-1185">Reference proteome</keyword>
<feature type="compositionally biased region" description="Basic residues" evidence="1">
    <location>
        <begin position="250"/>
        <end position="264"/>
    </location>
</feature>
<dbReference type="STRING" id="50990.A0A4Y7Q9A7"/>
<dbReference type="OrthoDB" id="3342934at2759"/>
<evidence type="ECO:0000313" key="4">
    <source>
        <dbReference type="Proteomes" id="UP000294933"/>
    </source>
</evidence>
<feature type="chain" id="PRO_5021336918" description="Glycopeptide" evidence="2">
    <location>
        <begin position="20"/>
        <end position="264"/>
    </location>
</feature>